<organism evidence="8 9">
    <name type="scientific">Mobilicoccus pelagius NBRC 104925</name>
    <dbReference type="NCBI Taxonomy" id="1089455"/>
    <lineage>
        <taxon>Bacteria</taxon>
        <taxon>Bacillati</taxon>
        <taxon>Actinomycetota</taxon>
        <taxon>Actinomycetes</taxon>
        <taxon>Micrococcales</taxon>
        <taxon>Dermatophilaceae</taxon>
        <taxon>Mobilicoccus</taxon>
    </lineage>
</organism>
<keyword evidence="5" id="KW-0460">Magnesium</keyword>
<evidence type="ECO:0000259" key="7">
    <source>
        <dbReference type="PROSITE" id="PS51462"/>
    </source>
</evidence>
<name>H5UT11_9MICO</name>
<evidence type="ECO:0000256" key="1">
    <source>
        <dbReference type="ARBA" id="ARBA00001936"/>
    </source>
</evidence>
<accession>H5UT11</accession>
<dbReference type="Gene3D" id="3.90.79.10">
    <property type="entry name" value="Nucleoside Triphosphate Pyrophosphohydrolase"/>
    <property type="match status" value="1"/>
</dbReference>
<evidence type="ECO:0000256" key="3">
    <source>
        <dbReference type="ARBA" id="ARBA00022723"/>
    </source>
</evidence>
<dbReference type="Pfam" id="PF00293">
    <property type="entry name" value="NUDIX"/>
    <property type="match status" value="1"/>
</dbReference>
<dbReference type="AlphaFoldDB" id="H5UT11"/>
<evidence type="ECO:0000313" key="8">
    <source>
        <dbReference type="EMBL" id="GAB48869.1"/>
    </source>
</evidence>
<dbReference type="RefSeq" id="WP_009482767.1">
    <property type="nucleotide sequence ID" value="NZ_BAFE01000062.1"/>
</dbReference>
<comment type="cofactor">
    <cofactor evidence="2">
        <name>Mg(2+)</name>
        <dbReference type="ChEBI" id="CHEBI:18420"/>
    </cofactor>
</comment>
<evidence type="ECO:0000313" key="9">
    <source>
        <dbReference type="Proteomes" id="UP000004367"/>
    </source>
</evidence>
<reference evidence="8 9" key="1">
    <citation type="submission" date="2012-02" db="EMBL/GenBank/DDBJ databases">
        <title>Whole genome shotgun sequence of Mobilicoccus pelagius NBRC 104925.</title>
        <authorList>
            <person name="Yoshida Y."/>
            <person name="Hosoyama A."/>
            <person name="Tsuchikane K."/>
            <person name="Katsumata H."/>
            <person name="Yamazaki S."/>
            <person name="Fujita N."/>
        </authorList>
    </citation>
    <scope>NUCLEOTIDE SEQUENCE [LARGE SCALE GENOMIC DNA]</scope>
    <source>
        <strain evidence="8 9">NBRC 104925</strain>
    </source>
</reference>
<keyword evidence="4 8" id="KW-0378">Hydrolase</keyword>
<dbReference type="PANTHER" id="PTHR12992:SF11">
    <property type="entry name" value="MITOCHONDRIAL COENZYME A DIPHOSPHATASE NUDT8"/>
    <property type="match status" value="1"/>
</dbReference>
<dbReference type="GO" id="GO:0046872">
    <property type="term" value="F:metal ion binding"/>
    <property type="evidence" value="ECO:0007669"/>
    <property type="project" value="UniProtKB-KW"/>
</dbReference>
<comment type="cofactor">
    <cofactor evidence="1">
        <name>Mn(2+)</name>
        <dbReference type="ChEBI" id="CHEBI:29035"/>
    </cofactor>
</comment>
<evidence type="ECO:0000256" key="5">
    <source>
        <dbReference type="ARBA" id="ARBA00022842"/>
    </source>
</evidence>
<dbReference type="eggNOG" id="COG0494">
    <property type="taxonomic scope" value="Bacteria"/>
</dbReference>
<keyword evidence="6" id="KW-0464">Manganese</keyword>
<keyword evidence="9" id="KW-1185">Reference proteome</keyword>
<evidence type="ECO:0000256" key="6">
    <source>
        <dbReference type="ARBA" id="ARBA00023211"/>
    </source>
</evidence>
<feature type="domain" description="Nudix hydrolase" evidence="7">
    <location>
        <begin position="32"/>
        <end position="167"/>
    </location>
</feature>
<dbReference type="STRING" id="1089455.MOPEL_084_00030"/>
<dbReference type="GO" id="GO:0010945">
    <property type="term" value="F:coenzyme A diphosphatase activity"/>
    <property type="evidence" value="ECO:0007669"/>
    <property type="project" value="InterPro"/>
</dbReference>
<dbReference type="InterPro" id="IPR045121">
    <property type="entry name" value="CoAse"/>
</dbReference>
<gene>
    <name evidence="8" type="ORF">MOPEL_084_00030</name>
</gene>
<dbReference type="PANTHER" id="PTHR12992">
    <property type="entry name" value="NUDIX HYDROLASE"/>
    <property type="match status" value="1"/>
</dbReference>
<proteinExistence type="predicted"/>
<dbReference type="InterPro" id="IPR015797">
    <property type="entry name" value="NUDIX_hydrolase-like_dom_sf"/>
</dbReference>
<evidence type="ECO:0000256" key="4">
    <source>
        <dbReference type="ARBA" id="ARBA00022801"/>
    </source>
</evidence>
<dbReference type="CDD" id="cd03426">
    <property type="entry name" value="NUDIX_CoAse_Nudt7"/>
    <property type="match status" value="1"/>
</dbReference>
<evidence type="ECO:0000256" key="2">
    <source>
        <dbReference type="ARBA" id="ARBA00001946"/>
    </source>
</evidence>
<dbReference type="PROSITE" id="PS51462">
    <property type="entry name" value="NUDIX"/>
    <property type="match status" value="1"/>
</dbReference>
<comment type="caution">
    <text evidence="8">The sequence shown here is derived from an EMBL/GenBank/DDBJ whole genome shotgun (WGS) entry which is preliminary data.</text>
</comment>
<keyword evidence="3" id="KW-0479">Metal-binding</keyword>
<protein>
    <submittedName>
        <fullName evidence="8">Putative hydrolase</fullName>
    </submittedName>
</protein>
<dbReference type="InterPro" id="IPR000086">
    <property type="entry name" value="NUDIX_hydrolase_dom"/>
</dbReference>
<dbReference type="Proteomes" id="UP000004367">
    <property type="component" value="Unassembled WGS sequence"/>
</dbReference>
<sequence length="215" mass="23837">MDEPPEWLGRVRPALEANLPDWFAEFVPPPHPRRRSAVLMTFAEGDDGSDVILTERASTLRSHAAQVSFPGGHVEPEDDGAVAAALREAQEEVGLDPASVEIVDELPPLFMHPSQNAVTPVLAWWRAPHPIGVVDSGEVARVVRADVDELLDPANRFTVRLDTYSGPGFEVDGLFVWGFTATLLSHVFELGGIARPWDTSRQRPLPHRLLRTYRR</sequence>
<dbReference type="EMBL" id="BAFE01000062">
    <property type="protein sequence ID" value="GAB48869.1"/>
    <property type="molecule type" value="Genomic_DNA"/>
</dbReference>
<dbReference type="SUPFAM" id="SSF55811">
    <property type="entry name" value="Nudix"/>
    <property type="match status" value="1"/>
</dbReference>